<reference evidence="1 2" key="1">
    <citation type="journal article" date="2007" name="J. Bacteriol.">
        <title>Whole-genome analysis of the methyl tert-butyl ether-degrading beta-proteobacterium Methylibium petroleiphilum PM1.</title>
        <authorList>
            <person name="Kane S.R."/>
            <person name="Chakicherla A.Y."/>
            <person name="Chain P.S.G."/>
            <person name="Schmidt R."/>
            <person name="Shin M.W."/>
            <person name="Legler T.C."/>
            <person name="Scow K.M."/>
            <person name="Larimer F.W."/>
            <person name="Lucas S.M."/>
            <person name="Richardson P.M."/>
            <person name="Hristova K.R."/>
        </authorList>
    </citation>
    <scope>NUCLEOTIDE SEQUENCE [LARGE SCALE GENOMIC DNA]</scope>
    <source>
        <strain evidence="2">ATCC BAA-1232 / LMG 22953 / PM1</strain>
        <plasmid evidence="1 2">RPME01</plasmid>
    </source>
</reference>
<accession>A2SNE6</accession>
<evidence type="ECO:0000313" key="2">
    <source>
        <dbReference type="Proteomes" id="UP000000366"/>
    </source>
</evidence>
<dbReference type="RefSeq" id="WP_011831673.1">
    <property type="nucleotide sequence ID" value="NC_008826.1"/>
</dbReference>
<proteinExistence type="predicted"/>
<dbReference type="AlphaFoldDB" id="A2SNE6"/>
<geneLocation type="plasmid" evidence="1 2">
    <name>RPME01</name>
</geneLocation>
<gene>
    <name evidence="1" type="ordered locus">Mpe_B0310</name>
</gene>
<dbReference type="EMBL" id="CP000556">
    <property type="protein sequence ID" value="ABM97085.1"/>
    <property type="molecule type" value="Genomic_DNA"/>
</dbReference>
<keyword evidence="1" id="KW-0614">Plasmid</keyword>
<dbReference type="Proteomes" id="UP000000366">
    <property type="component" value="Plasmid RPME01"/>
</dbReference>
<organism evidence="1 2">
    <name type="scientific">Methylibium petroleiphilum (strain ATCC BAA-1232 / LMG 22953 / PM1)</name>
    <dbReference type="NCBI Taxonomy" id="420662"/>
    <lineage>
        <taxon>Bacteria</taxon>
        <taxon>Pseudomonadati</taxon>
        <taxon>Pseudomonadota</taxon>
        <taxon>Betaproteobacteria</taxon>
        <taxon>Burkholderiales</taxon>
        <taxon>Sphaerotilaceae</taxon>
        <taxon>Methylibium</taxon>
    </lineage>
</organism>
<protein>
    <submittedName>
        <fullName evidence="1">Uncharacterized protein</fullName>
    </submittedName>
</protein>
<evidence type="ECO:0000313" key="1">
    <source>
        <dbReference type="EMBL" id="ABM97085.1"/>
    </source>
</evidence>
<dbReference type="KEGG" id="mpt:Mpe_B0310"/>
<dbReference type="HOGENOM" id="CLU_1446122_0_0_4"/>
<name>A2SNE6_METPP</name>
<sequence length="187" mass="20144">MYTRSQVQPLLALVAEIASMSAADGCADGYTVTSGDAVDAAAAVAKKLEGASFGLVIGQHDHRHGSSHYAFGVPAGAQFGEAEFQAFLGDQFEPDREEFANVIAFPEKEIQVLAAPEAQPEPVDFEPLEVLIEAAKQHGEDSEPDHEVGDLQDFLRAMWELLTPEQRLAYAGLPAVRDTYRNATGDI</sequence>
<keyword evidence="2" id="KW-1185">Reference proteome</keyword>